<dbReference type="eggNOG" id="ENOG5032QUS">
    <property type="taxonomic scope" value="Bacteria"/>
</dbReference>
<keyword evidence="7" id="KW-1185">Reference proteome</keyword>
<dbReference type="Proteomes" id="UP000532247">
    <property type="component" value="Unassembled WGS sequence"/>
</dbReference>
<gene>
    <name evidence="6" type="ORF">AL553_024225</name>
    <name evidence="5" type="ORF">F0254_08995</name>
    <name evidence="3" type="ORF">GHY86_14710</name>
    <name evidence="4" type="ORF">HKB35_11520</name>
</gene>
<evidence type="ECO:0000313" key="8">
    <source>
        <dbReference type="Proteomes" id="UP000532247"/>
    </source>
</evidence>
<proteinExistence type="predicted"/>
<dbReference type="OrthoDB" id="6106486at2"/>
<evidence type="ECO:0000313" key="9">
    <source>
        <dbReference type="Proteomes" id="UP000565155"/>
    </source>
</evidence>
<protein>
    <submittedName>
        <fullName evidence="4">DM13 domain-containing protein</fullName>
    </submittedName>
</protein>
<name>A0A0H0YN26_VIBAL</name>
<dbReference type="RefSeq" id="WP_005376099.1">
    <property type="nucleotide sequence ID" value="NZ_AP023186.1"/>
</dbReference>
<evidence type="ECO:0000313" key="7">
    <source>
        <dbReference type="Proteomes" id="UP000054316"/>
    </source>
</evidence>
<keyword evidence="1" id="KW-0812">Transmembrane</keyword>
<evidence type="ECO:0000313" key="3">
    <source>
        <dbReference type="EMBL" id="EGQ9136386.1"/>
    </source>
</evidence>
<dbReference type="PROSITE" id="PS51549">
    <property type="entry name" value="DM13"/>
    <property type="match status" value="1"/>
</dbReference>
<dbReference type="Pfam" id="PF10517">
    <property type="entry name" value="DM13"/>
    <property type="match status" value="1"/>
</dbReference>
<organism evidence="4 9">
    <name type="scientific">Vibrio alginolyticus</name>
    <dbReference type="NCBI Taxonomy" id="663"/>
    <lineage>
        <taxon>Bacteria</taxon>
        <taxon>Pseudomonadati</taxon>
        <taxon>Pseudomonadota</taxon>
        <taxon>Gammaproteobacteria</taxon>
        <taxon>Vibrionales</taxon>
        <taxon>Vibrionaceae</taxon>
        <taxon>Vibrio</taxon>
    </lineage>
</organism>
<feature type="domain" description="DM13" evidence="2">
    <location>
        <begin position="53"/>
        <end position="158"/>
    </location>
</feature>
<sequence>MTLKNIIKLTISHLVAVSIGIAIGIYTLPILIAPPAPTDEQVAKSKQGAEYSAVFKRELKGSDAFHWGEGEIHLSSEVITLVGKLAPGPDYKLYLSPKFVETEQEFNDLKSEMSLIGDVKTFDNFVVEVPQSTSISEYNTVVVWCETFGEFITSAKYQ</sequence>
<dbReference type="EMBL" id="JABCMA010000010">
    <property type="protein sequence ID" value="NMR74250.1"/>
    <property type="molecule type" value="Genomic_DNA"/>
</dbReference>
<evidence type="ECO:0000259" key="2">
    <source>
        <dbReference type="PROSITE" id="PS51549"/>
    </source>
</evidence>
<reference evidence="5 8" key="2">
    <citation type="submission" date="2019-09" db="EMBL/GenBank/DDBJ databases">
        <title>Draft genome sequencing and comparative genomics of hatchery-associated Vibrios.</title>
        <authorList>
            <person name="Kehlet-Delgado H."/>
            <person name="Mueller R.S."/>
        </authorList>
    </citation>
    <scope>NUCLEOTIDE SEQUENCE [LARGE SCALE GENOMIC DNA]</scope>
    <source>
        <strain evidence="5 8">081416A</strain>
    </source>
</reference>
<feature type="transmembrane region" description="Helical" evidence="1">
    <location>
        <begin position="12"/>
        <end position="32"/>
    </location>
</feature>
<dbReference type="EMBL" id="AAXMUW010000029">
    <property type="protein sequence ID" value="EGQ9136386.1"/>
    <property type="molecule type" value="Genomic_DNA"/>
</dbReference>
<accession>A0A0H0YN26</accession>
<keyword evidence="1" id="KW-0472">Membrane</keyword>
<dbReference type="Proteomes" id="UP000054316">
    <property type="component" value="Unassembled WGS sequence"/>
</dbReference>
<comment type="caution">
    <text evidence="4">The sequence shown here is derived from an EMBL/GenBank/DDBJ whole genome shotgun (WGS) entry which is preliminary data.</text>
</comment>
<evidence type="ECO:0000313" key="5">
    <source>
        <dbReference type="EMBL" id="NOI09002.1"/>
    </source>
</evidence>
<reference evidence="6 7" key="1">
    <citation type="submission" date="2017-12" db="EMBL/GenBank/DDBJ databases">
        <title>FDA dAtabase for Regulatory Grade micrObial Sequences (FDA-ARGOS): Supporting development and validation of Infectious Disease Dx tests.</title>
        <authorList>
            <person name="Hoffmann M."/>
            <person name="Allard M."/>
            <person name="Evans P."/>
            <person name="Brown E."/>
            <person name="Tallon L.J."/>
            <person name="Sadzewicz L."/>
            <person name="Sengamalay N."/>
            <person name="Ott S."/>
            <person name="Godinez A."/>
            <person name="Nagaraj S."/>
            <person name="Vavikolanu K."/>
            <person name="Aluvathingal J."/>
            <person name="Nadendla S."/>
            <person name="Hobson J."/>
            <person name="Sichtig H."/>
        </authorList>
    </citation>
    <scope>NUCLEOTIDE SEQUENCE [LARGE SCALE GENOMIC DNA]</scope>
    <source>
        <strain evidence="7">ATCC 17749</strain>
        <strain evidence="6">FDAARGOS_97</strain>
    </source>
</reference>
<keyword evidence="1" id="KW-1133">Transmembrane helix</keyword>
<dbReference type="EMBL" id="LOSN02000002">
    <property type="protein sequence ID" value="PNP20733.1"/>
    <property type="molecule type" value="Genomic_DNA"/>
</dbReference>
<dbReference type="GeneID" id="75164745"/>
<reference evidence="4 9" key="4">
    <citation type="submission" date="2020-04" db="EMBL/GenBank/DDBJ databases">
        <title>Whole-genome sequencing of Vibrio spp. from China reveals different genetic environments of blaCTX-M-14 among diverse lineages.</title>
        <authorList>
            <person name="Zheng Z."/>
            <person name="Ye L."/>
            <person name="Chen S."/>
        </authorList>
    </citation>
    <scope>NUCLEOTIDE SEQUENCE [LARGE SCALE GENOMIC DNA]</scope>
    <source>
        <strain evidence="4 9">Vb1636</strain>
    </source>
</reference>
<evidence type="ECO:0000313" key="6">
    <source>
        <dbReference type="EMBL" id="PNP20733.1"/>
    </source>
</evidence>
<dbReference type="InterPro" id="IPR019545">
    <property type="entry name" value="DM13_domain"/>
</dbReference>
<dbReference type="Proteomes" id="UP000714625">
    <property type="component" value="Unassembled WGS sequence"/>
</dbReference>
<evidence type="ECO:0000313" key="4">
    <source>
        <dbReference type="EMBL" id="NMR74250.1"/>
    </source>
</evidence>
<dbReference type="Proteomes" id="UP000565155">
    <property type="component" value="Unassembled WGS sequence"/>
</dbReference>
<reference evidence="3" key="3">
    <citation type="submission" date="2019-11" db="EMBL/GenBank/DDBJ databases">
        <authorList>
            <consortium name="PulseNet: The National Subtyping Network for Foodborne Disease Surveillance"/>
            <person name="Tarr C.L."/>
            <person name="Trees E."/>
            <person name="Katz L.S."/>
            <person name="Carleton-Romer H.A."/>
            <person name="Stroika S."/>
            <person name="Kucerova Z."/>
            <person name="Roache K.F."/>
            <person name="Sabol A.L."/>
            <person name="Besser J."/>
            <person name="Gerner-Smidt P."/>
        </authorList>
    </citation>
    <scope>NUCLEOTIDE SEQUENCE</scope>
    <source>
        <strain evidence="3">PNUSAV001129</strain>
    </source>
</reference>
<evidence type="ECO:0000256" key="1">
    <source>
        <dbReference type="SAM" id="Phobius"/>
    </source>
</evidence>
<dbReference type="AlphaFoldDB" id="A0A0H0YN26"/>
<dbReference type="EMBL" id="VTYF01000003">
    <property type="protein sequence ID" value="NOI09002.1"/>
    <property type="molecule type" value="Genomic_DNA"/>
</dbReference>